<dbReference type="PANTHER" id="PTHR31806:SF1">
    <property type="entry name" value="PURINE-CYTOSINE PERMEASE FCY2-RELATED"/>
    <property type="match status" value="1"/>
</dbReference>
<keyword evidence="10" id="KW-1185">Reference proteome</keyword>
<evidence type="ECO:0000256" key="4">
    <source>
        <dbReference type="ARBA" id="ARBA00022692"/>
    </source>
</evidence>
<dbReference type="InterPro" id="IPR026030">
    <property type="entry name" value="Pur-cyt_permease_Fcy2/21/22"/>
</dbReference>
<comment type="subcellular location">
    <subcellularLocation>
        <location evidence="1">Membrane</location>
        <topology evidence="1">Multi-pass membrane protein</topology>
    </subcellularLocation>
</comment>
<comment type="similarity">
    <text evidence="2 7">Belongs to the purine-cytosine permease (2.A.39) family.</text>
</comment>
<name>A0ABW6M247_9ACTN</name>
<feature type="transmembrane region" description="Helical" evidence="8">
    <location>
        <begin position="336"/>
        <end position="355"/>
    </location>
</feature>
<dbReference type="InterPro" id="IPR001248">
    <property type="entry name" value="Pur-cyt_permease"/>
</dbReference>
<proteinExistence type="inferred from homology"/>
<keyword evidence="5 8" id="KW-1133">Transmembrane helix</keyword>
<feature type="transmembrane region" description="Helical" evidence="8">
    <location>
        <begin position="361"/>
        <end position="384"/>
    </location>
</feature>
<keyword evidence="6 7" id="KW-0472">Membrane</keyword>
<accession>A0ABW6M247</accession>
<evidence type="ECO:0000313" key="9">
    <source>
        <dbReference type="EMBL" id="MFE9600225.1"/>
    </source>
</evidence>
<gene>
    <name evidence="9" type="ORF">ACFYNQ_16835</name>
</gene>
<evidence type="ECO:0000256" key="3">
    <source>
        <dbReference type="ARBA" id="ARBA00022448"/>
    </source>
</evidence>
<evidence type="ECO:0000256" key="8">
    <source>
        <dbReference type="SAM" id="Phobius"/>
    </source>
</evidence>
<keyword evidence="4 8" id="KW-0812">Transmembrane</keyword>
<dbReference type="PIRSF" id="PIRSF002744">
    <property type="entry name" value="Pur-cyt_permease"/>
    <property type="match status" value="1"/>
</dbReference>
<feature type="transmembrane region" description="Helical" evidence="8">
    <location>
        <begin position="31"/>
        <end position="53"/>
    </location>
</feature>
<dbReference type="PANTHER" id="PTHR31806">
    <property type="entry name" value="PURINE-CYTOSINE PERMEASE FCY2-RELATED"/>
    <property type="match status" value="1"/>
</dbReference>
<feature type="transmembrane region" description="Helical" evidence="8">
    <location>
        <begin position="59"/>
        <end position="80"/>
    </location>
</feature>
<dbReference type="RefSeq" id="WP_388106612.1">
    <property type="nucleotide sequence ID" value="NZ_JBIAHM010000005.1"/>
</dbReference>
<dbReference type="Pfam" id="PF02133">
    <property type="entry name" value="Transp_cyt_pur"/>
    <property type="match status" value="1"/>
</dbReference>
<organism evidence="9 10">
    <name type="scientific">Streptomyces hokutonensis</name>
    <dbReference type="NCBI Taxonomy" id="1306990"/>
    <lineage>
        <taxon>Bacteria</taxon>
        <taxon>Bacillati</taxon>
        <taxon>Actinomycetota</taxon>
        <taxon>Actinomycetes</taxon>
        <taxon>Kitasatosporales</taxon>
        <taxon>Streptomycetaceae</taxon>
        <taxon>Streptomyces</taxon>
    </lineage>
</organism>
<dbReference type="Proteomes" id="UP001601303">
    <property type="component" value="Unassembled WGS sequence"/>
</dbReference>
<feature type="transmembrane region" description="Helical" evidence="8">
    <location>
        <begin position="167"/>
        <end position="187"/>
    </location>
</feature>
<feature type="transmembrane region" description="Helical" evidence="8">
    <location>
        <begin position="101"/>
        <end position="121"/>
    </location>
</feature>
<dbReference type="Gene3D" id="1.10.4160.10">
    <property type="entry name" value="Hydantoin permease"/>
    <property type="match status" value="1"/>
</dbReference>
<feature type="transmembrane region" description="Helical" evidence="8">
    <location>
        <begin position="295"/>
        <end position="315"/>
    </location>
</feature>
<reference evidence="9 10" key="1">
    <citation type="submission" date="2024-10" db="EMBL/GenBank/DDBJ databases">
        <title>The Natural Products Discovery Center: Release of the First 8490 Sequenced Strains for Exploring Actinobacteria Biosynthetic Diversity.</title>
        <authorList>
            <person name="Kalkreuter E."/>
            <person name="Kautsar S.A."/>
            <person name="Yang D."/>
            <person name="Bader C.D."/>
            <person name="Teijaro C.N."/>
            <person name="Fluegel L."/>
            <person name="Davis C.M."/>
            <person name="Simpson J.R."/>
            <person name="Lauterbach L."/>
            <person name="Steele A.D."/>
            <person name="Gui C."/>
            <person name="Meng S."/>
            <person name="Li G."/>
            <person name="Viehrig K."/>
            <person name="Ye F."/>
            <person name="Su P."/>
            <person name="Kiefer A.F."/>
            <person name="Nichols A."/>
            <person name="Cepeda A.J."/>
            <person name="Yan W."/>
            <person name="Fan B."/>
            <person name="Jiang Y."/>
            <person name="Adhikari A."/>
            <person name="Zheng C.-J."/>
            <person name="Schuster L."/>
            <person name="Cowan T.M."/>
            <person name="Smanski M.J."/>
            <person name="Chevrette M.G."/>
            <person name="De Carvalho L.P.S."/>
            <person name="Shen B."/>
        </authorList>
    </citation>
    <scope>NUCLEOTIDE SEQUENCE [LARGE SCALE GENOMIC DNA]</scope>
    <source>
        <strain evidence="9 10">NPDC006488</strain>
    </source>
</reference>
<evidence type="ECO:0000256" key="6">
    <source>
        <dbReference type="ARBA" id="ARBA00023136"/>
    </source>
</evidence>
<keyword evidence="3 7" id="KW-0813">Transport</keyword>
<comment type="caution">
    <text evidence="9">The sequence shown here is derived from an EMBL/GenBank/DDBJ whole genome shotgun (WGS) entry which is preliminary data.</text>
</comment>
<evidence type="ECO:0000313" key="10">
    <source>
        <dbReference type="Proteomes" id="UP001601303"/>
    </source>
</evidence>
<evidence type="ECO:0000256" key="1">
    <source>
        <dbReference type="ARBA" id="ARBA00004141"/>
    </source>
</evidence>
<feature type="transmembrane region" description="Helical" evidence="8">
    <location>
        <begin position="207"/>
        <end position="229"/>
    </location>
</feature>
<feature type="transmembrane region" description="Helical" evidence="8">
    <location>
        <begin position="250"/>
        <end position="275"/>
    </location>
</feature>
<dbReference type="EMBL" id="JBIAHM010000005">
    <property type="protein sequence ID" value="MFE9600225.1"/>
    <property type="molecule type" value="Genomic_DNA"/>
</dbReference>
<evidence type="ECO:0000256" key="5">
    <source>
        <dbReference type="ARBA" id="ARBA00022989"/>
    </source>
</evidence>
<feature type="transmembrane region" description="Helical" evidence="8">
    <location>
        <begin position="141"/>
        <end position="160"/>
    </location>
</feature>
<evidence type="ECO:0000256" key="2">
    <source>
        <dbReference type="ARBA" id="ARBA00008974"/>
    </source>
</evidence>
<sequence length="512" mass="54085">MTTSITEIETYGVERIPDEDRTARPVDLFRLAFGGANTFATCVLGAFPILFGLSFWQGLAATVLGLVAGALLLAPMALFGPTNGTNNAVSSSAHLGVHGRVVGSFLSLLTAVAFFSISVWSSGDALVGGAHRLVDVPESDVTYGIAYAVFAGLVLVVCVYGFKFMLLVNKIAVLAASALFVLGAFAFAGDFDPGYPGTFASTADPLFWPSFIGAALIVLSNPVSFGAFLGDWSRYIPAGAPRRRVMGAAFLAQLATLLPFLFGLATASIIASKAAKYVDPAAPNYVGGLLAVSPGWYFLPLCLIALIGGLSTGTTSLYGTGLDFSSVFTRFSRVQATFFIGALSIAFIFVGRFALNLTQSISTFATLIITCTAPWMIVMTLGYVTRRGWYDPDALQVFNRRQRGGRYWFTHGWNWRGMSTWLVSAVVALLFTNLPGQFVGPLGDLAGGTDISLPVGLALAVVLYLALLTVFPEPREVYGPAGPRFVRASDALVPPITGGGTEEPVTEPAAAH</sequence>
<protein>
    <submittedName>
        <fullName evidence="9">Purine-cytosine permease family protein</fullName>
    </submittedName>
</protein>
<feature type="transmembrane region" description="Helical" evidence="8">
    <location>
        <begin position="451"/>
        <end position="471"/>
    </location>
</feature>
<feature type="transmembrane region" description="Helical" evidence="8">
    <location>
        <begin position="413"/>
        <end position="431"/>
    </location>
</feature>
<evidence type="ECO:0000256" key="7">
    <source>
        <dbReference type="PIRNR" id="PIRNR002744"/>
    </source>
</evidence>